<proteinExistence type="predicted"/>
<evidence type="ECO:0000313" key="3">
    <source>
        <dbReference type="Proteomes" id="UP000700706"/>
    </source>
</evidence>
<gene>
    <name evidence="2" type="ORF">JF625_25780</name>
</gene>
<dbReference type="Proteomes" id="UP000700706">
    <property type="component" value="Unassembled WGS sequence"/>
</dbReference>
<protein>
    <submittedName>
        <fullName evidence="2">Uncharacterized protein</fullName>
    </submittedName>
</protein>
<dbReference type="AlphaFoldDB" id="A0A952KK65"/>
<dbReference type="EMBL" id="JAEKLZ010000422">
    <property type="protein sequence ID" value="MBW8728541.1"/>
    <property type="molecule type" value="Genomic_DNA"/>
</dbReference>
<evidence type="ECO:0000313" key="2">
    <source>
        <dbReference type="EMBL" id="MBW8728541.1"/>
    </source>
</evidence>
<evidence type="ECO:0000256" key="1">
    <source>
        <dbReference type="SAM" id="MobiDB-lite"/>
    </source>
</evidence>
<sequence length="173" mass="19477">MLRLISNPAAEAGPGLPLPRTPAGLDEPQREHFERLGLTVASAPPDRTELTGCFAGHVDIRAVARPPRDEEESAPVVWDVLGHWRKRRRLCLRPSDLDEWLGLRPVDAFALLRGLRNDALAEALGPTAAVDVFDWRGHRVLNPFRDRFGNETSPASEYGADYRLWRARWRDAL</sequence>
<name>A0A952KK65_9PROT</name>
<organism evidence="2 3">
    <name type="scientific">Inquilinus limosus</name>
    <dbReference type="NCBI Taxonomy" id="171674"/>
    <lineage>
        <taxon>Bacteria</taxon>
        <taxon>Pseudomonadati</taxon>
        <taxon>Pseudomonadota</taxon>
        <taxon>Alphaproteobacteria</taxon>
        <taxon>Rhodospirillales</taxon>
        <taxon>Rhodospirillaceae</taxon>
        <taxon>Inquilinus</taxon>
    </lineage>
</organism>
<accession>A0A952KK65</accession>
<feature type="region of interest" description="Disordered" evidence="1">
    <location>
        <begin position="1"/>
        <end position="26"/>
    </location>
</feature>
<comment type="caution">
    <text evidence="2">The sequence shown here is derived from an EMBL/GenBank/DDBJ whole genome shotgun (WGS) entry which is preliminary data.</text>
</comment>
<reference evidence="2" key="1">
    <citation type="submission" date="2020-06" db="EMBL/GenBank/DDBJ databases">
        <title>Stable isotope informed genome-resolved metagenomics uncovers potential trophic interactions in rhizosphere soil.</title>
        <authorList>
            <person name="Starr E.P."/>
            <person name="Shi S."/>
            <person name="Blazewicz S.J."/>
            <person name="Koch B.J."/>
            <person name="Probst A.J."/>
            <person name="Hungate B.A."/>
            <person name="Pett-Ridge J."/>
            <person name="Firestone M.K."/>
            <person name="Banfield J.F."/>
        </authorList>
    </citation>
    <scope>NUCLEOTIDE SEQUENCE</scope>
    <source>
        <strain evidence="2">YM_69_17</strain>
    </source>
</reference>